<dbReference type="InterPro" id="IPR005135">
    <property type="entry name" value="Endo/exonuclease/phosphatase"/>
</dbReference>
<dbReference type="PANTHER" id="PTHR33395:SF22">
    <property type="entry name" value="REVERSE TRANSCRIPTASE DOMAIN-CONTAINING PROTEIN"/>
    <property type="match status" value="1"/>
</dbReference>
<dbReference type="CDD" id="cd01650">
    <property type="entry name" value="RT_nLTR_like"/>
    <property type="match status" value="1"/>
</dbReference>
<dbReference type="CTD" id="20314453"/>
<dbReference type="InterPro" id="IPR000477">
    <property type="entry name" value="RT_dom"/>
</dbReference>
<gene>
    <name evidence="2" type="ORF">T265_00265</name>
</gene>
<dbReference type="GO" id="GO:0007508">
    <property type="term" value="P:larval heart development"/>
    <property type="evidence" value="ECO:0007669"/>
    <property type="project" value="TreeGrafter"/>
</dbReference>
<dbReference type="KEGG" id="ovi:T265_00265"/>
<dbReference type="OrthoDB" id="6243574at2759"/>
<dbReference type="RefSeq" id="XP_009162237.1">
    <property type="nucleotide sequence ID" value="XM_009163973.1"/>
</dbReference>
<dbReference type="Pfam" id="PF14529">
    <property type="entry name" value="Exo_endo_phos_2"/>
    <property type="match status" value="1"/>
</dbReference>
<dbReference type="PROSITE" id="PS50878">
    <property type="entry name" value="RT_POL"/>
    <property type="match status" value="1"/>
</dbReference>
<proteinExistence type="predicted"/>
<evidence type="ECO:0000259" key="1">
    <source>
        <dbReference type="PROSITE" id="PS50878"/>
    </source>
</evidence>
<evidence type="ECO:0000313" key="2">
    <source>
        <dbReference type="EMBL" id="KER34093.1"/>
    </source>
</evidence>
<name>A0A075A316_OPIVI</name>
<reference evidence="2 3" key="1">
    <citation type="submission" date="2013-11" db="EMBL/GenBank/DDBJ databases">
        <title>Opisthorchis viverrini - life in the bile duct.</title>
        <authorList>
            <person name="Young N.D."/>
            <person name="Nagarajan N."/>
            <person name="Lin S.J."/>
            <person name="Korhonen P.K."/>
            <person name="Jex A.R."/>
            <person name="Hall R.S."/>
            <person name="Safavi-Hemami H."/>
            <person name="Kaewkong W."/>
            <person name="Bertrand D."/>
            <person name="Gao S."/>
            <person name="Seet Q."/>
            <person name="Wongkham S."/>
            <person name="Teh B.T."/>
            <person name="Wongkham C."/>
            <person name="Intapan P.M."/>
            <person name="Maleewong W."/>
            <person name="Yang X."/>
            <person name="Hu M."/>
            <person name="Wang Z."/>
            <person name="Hofmann A."/>
            <person name="Sternberg P.W."/>
            <person name="Tan P."/>
            <person name="Wang J."/>
            <person name="Gasser R.B."/>
        </authorList>
    </citation>
    <scope>NUCLEOTIDE SEQUENCE [LARGE SCALE GENOMIC DNA]</scope>
</reference>
<dbReference type="EMBL" id="KL596620">
    <property type="protein sequence ID" value="KER34093.1"/>
    <property type="molecule type" value="Genomic_DNA"/>
</dbReference>
<feature type="domain" description="Reverse transcriptase" evidence="1">
    <location>
        <begin position="464"/>
        <end position="715"/>
    </location>
</feature>
<organism evidence="2 3">
    <name type="scientific">Opisthorchis viverrini</name>
    <name type="common">Southeast Asian liver fluke</name>
    <dbReference type="NCBI Taxonomy" id="6198"/>
    <lineage>
        <taxon>Eukaryota</taxon>
        <taxon>Metazoa</taxon>
        <taxon>Spiralia</taxon>
        <taxon>Lophotrochozoa</taxon>
        <taxon>Platyhelminthes</taxon>
        <taxon>Trematoda</taxon>
        <taxon>Digenea</taxon>
        <taxon>Opisthorchiida</taxon>
        <taxon>Opisthorchiata</taxon>
        <taxon>Opisthorchiidae</taxon>
        <taxon>Opisthorchis</taxon>
    </lineage>
</organism>
<accession>A0A075A316</accession>
<dbReference type="SUPFAM" id="SSF56219">
    <property type="entry name" value="DNase I-like"/>
    <property type="match status" value="1"/>
</dbReference>
<dbReference type="PRINTS" id="PR01345">
    <property type="entry name" value="CERVTRCPTASE"/>
</dbReference>
<evidence type="ECO:0000313" key="3">
    <source>
        <dbReference type="Proteomes" id="UP000054324"/>
    </source>
</evidence>
<dbReference type="Gene3D" id="3.60.10.10">
    <property type="entry name" value="Endonuclease/exonuclease/phosphatase"/>
    <property type="match status" value="1"/>
</dbReference>
<sequence>MNVRSLLSKQDDLRQWVSDVNPDILGVAETWLDLTVLDQEIKLPGYEHFRCDRQQRLHGGVLLYVKSDIRCRLQNTYLSNDCYCEQIWCEIITTKGNFHVGVLYRSPANISSDWITRAKNNLCARNVLLMGDFNFPRVNWSSYTALPGCTDLETTFLNTVLEMGLIQHVHQPTRSLPYQIPSCLDLLFTQAEQRLDYLSVSEPLGTSDHMTLFAYLRLPHHRTPPRLPQRNVWKTDFDALLIAANSMDWTLPTEGSVDTCWLSLKDKISWLCDLYTPVRHCKSNRCRPPWFDRELVTLTKRRRKLWNRYRQSRDPVDYATYKQQRNSCNFTKLRKRQAYENSLAESAKTTPKRIFAYVNRNLKSSDELPYIQDQDGNTITSDSARATEFACHFSSVYATNPSRDSLTGSCAVRLDSLVCCTEKVCSLLLSLNTAKSAGPDDLHPVILKTLAPVIAPAVTTLYNKSLAEGVLPQEWKDSVVRPFPKGGDLSRVTNYRPICLTPILAKVLEKIVKQALLHMLDEFQILTPAQHGFLRGRSCVTNMLTARHHWLAAVDAGHAVDVIFVDFSKAFDRVDHTELIKKLQGYGIGGDLLRWLKSFLHDRRWKVRVNDHCTDWYTSPSGVPQGTVLGPVLFLLHVNDLPGVLQSASLLFADDLKIWKPIECDEDRVALQHDLERLVAWSSERRLPINPAKSEYICLGKPTSDRVYHLNGQKLKSVSSIRDLGVQIRYDLKSKDHTSAVYKKSLRILWTLKRSFSMWTEELVLKLYPTMIRPILEYGAPAFSPLTKDEARKLERVQHLVTKMVPSLRSLSYSERCRKLKLFTLEYRRLRIDLIYVFRVLCLNHFPQLMFLFDIPTTNITRGHRFKLTVTRMDNVPHGYSFSRRVVILEFVQSETVQIFKRNLDEHLSDLCFCEDISSALVPKVSYSTNGPRAYME</sequence>
<dbReference type="AlphaFoldDB" id="A0A075A316"/>
<protein>
    <recommendedName>
        <fullName evidence="1">Reverse transcriptase domain-containing protein</fullName>
    </recommendedName>
</protein>
<dbReference type="InterPro" id="IPR043502">
    <property type="entry name" value="DNA/RNA_pol_sf"/>
</dbReference>
<dbReference type="GO" id="GO:0031012">
    <property type="term" value="C:extracellular matrix"/>
    <property type="evidence" value="ECO:0007669"/>
    <property type="project" value="TreeGrafter"/>
</dbReference>
<dbReference type="Proteomes" id="UP000054324">
    <property type="component" value="Unassembled WGS sequence"/>
</dbReference>
<dbReference type="Pfam" id="PF00078">
    <property type="entry name" value="RVT_1"/>
    <property type="match status" value="1"/>
</dbReference>
<dbReference type="GO" id="GO:0061343">
    <property type="term" value="P:cell adhesion involved in heart morphogenesis"/>
    <property type="evidence" value="ECO:0007669"/>
    <property type="project" value="TreeGrafter"/>
</dbReference>
<dbReference type="SUPFAM" id="SSF56672">
    <property type="entry name" value="DNA/RNA polymerases"/>
    <property type="match status" value="1"/>
</dbReference>
<dbReference type="PANTHER" id="PTHR33395">
    <property type="entry name" value="TRANSCRIPTASE, PUTATIVE-RELATED-RELATED"/>
    <property type="match status" value="1"/>
</dbReference>
<dbReference type="InterPro" id="IPR036691">
    <property type="entry name" value="Endo/exonu/phosph_ase_sf"/>
</dbReference>
<dbReference type="GeneID" id="20314453"/>
<dbReference type="STRING" id="6198.A0A075A316"/>
<keyword evidence="3" id="KW-1185">Reference proteome</keyword>
<dbReference type="GO" id="GO:0003824">
    <property type="term" value="F:catalytic activity"/>
    <property type="evidence" value="ECO:0007669"/>
    <property type="project" value="InterPro"/>
</dbReference>